<feature type="zinc finger region" description="C3H1-type" evidence="1">
    <location>
        <begin position="395"/>
        <end position="423"/>
    </location>
</feature>
<dbReference type="AlphaFoldDB" id="A0A2T3A5D8"/>
<dbReference type="InterPro" id="IPR057683">
    <property type="entry name" value="DUF7923"/>
</dbReference>
<dbReference type="Pfam" id="PF25543">
    <property type="entry name" value="zf-CCCH_tandem"/>
    <property type="match status" value="1"/>
</dbReference>
<dbReference type="InterPro" id="IPR057654">
    <property type="entry name" value="Znf-CCCH_tandem"/>
</dbReference>
<dbReference type="GO" id="GO:0008270">
    <property type="term" value="F:zinc ion binding"/>
    <property type="evidence" value="ECO:0007669"/>
    <property type="project" value="UniProtKB-KW"/>
</dbReference>
<evidence type="ECO:0000313" key="5">
    <source>
        <dbReference type="Proteomes" id="UP000241462"/>
    </source>
</evidence>
<proteinExistence type="predicted"/>
<dbReference type="PANTHER" id="PTHR37543">
    <property type="entry name" value="CCCH ZINC FINGER DNA BINDING PROTEIN (AFU_ORTHOLOGUE AFUA_5G12760)"/>
    <property type="match status" value="1"/>
</dbReference>
<feature type="compositionally biased region" description="Pro residues" evidence="2">
    <location>
        <begin position="293"/>
        <end position="309"/>
    </location>
</feature>
<evidence type="ECO:0000259" key="3">
    <source>
        <dbReference type="PROSITE" id="PS50103"/>
    </source>
</evidence>
<keyword evidence="1" id="KW-0862">Zinc</keyword>
<dbReference type="InterPro" id="IPR000571">
    <property type="entry name" value="Znf_CCCH"/>
</dbReference>
<keyword evidence="5" id="KW-1185">Reference proteome</keyword>
<evidence type="ECO:0000256" key="2">
    <source>
        <dbReference type="SAM" id="MobiDB-lite"/>
    </source>
</evidence>
<dbReference type="Pfam" id="PF25540">
    <property type="entry name" value="DUF7923"/>
    <property type="match status" value="1"/>
</dbReference>
<dbReference type="PANTHER" id="PTHR37543:SF1">
    <property type="entry name" value="CCCH ZINC FINGER DNA BINDING PROTEIN (AFU_ORTHOLOGUE AFUA_5G12760)"/>
    <property type="match status" value="1"/>
</dbReference>
<dbReference type="Pfam" id="PF25542">
    <property type="entry name" value="zf-CCCH_12"/>
    <property type="match status" value="1"/>
</dbReference>
<dbReference type="PROSITE" id="PS50103">
    <property type="entry name" value="ZF_C3H1"/>
    <property type="match status" value="1"/>
</dbReference>
<keyword evidence="1" id="KW-0479">Metal-binding</keyword>
<sequence>MEANGGGIYDFVQRFQQLQLQRDSHDDLIKDILVYSERTESSLRSENEVLREQFKNATLDLADATKSRRVLQQQVEELRQSISYITSKTEHLKNHNPYVVVLIDGDGCHFQKQFIEKGIEGGKQAAYALRNAILRECYDFAGQFEVVTRYIANLSGLAAATRSDGTIEHADTFKDFTLGFSQGLASFDFIDVGPGKERADTKIKEAIRWHLRNHNCKQIVLAISHDSGYASFLDENIRDTESRGRVTILEGVPTHRDLVATKLPILNLNNEIFRAEKLVDRRLLDMRAMPITPPPTVAGMTPLPPPPTTPGRRKSSSANILNAMEINGKGPSSYATAIKAATPPPQISIPIPPKLSNKTQAVRRERSNLWNPGPRGLDSPLEVNQSALDNIKKRKDNNKLCNNHYLRGPCAKGDGCCFEHKYRPNEAEKTAIAFLARLNPCTSGQDCDIGDCIYGHHCPSTRDGQCMHPYCKFKISEHPPNTKFRNTYQGIDEE</sequence>
<accession>A0A2T3A5D8</accession>
<dbReference type="OrthoDB" id="3512845at2759"/>
<name>A0A2T3A5D8_9PEZI</name>
<dbReference type="STRING" id="2025994.A0A2T3A5D8"/>
<evidence type="ECO:0000313" key="4">
    <source>
        <dbReference type="EMBL" id="PSR83236.1"/>
    </source>
</evidence>
<keyword evidence="1" id="KW-0863">Zinc-finger</keyword>
<dbReference type="EMBL" id="KZ678463">
    <property type="protein sequence ID" value="PSR83236.1"/>
    <property type="molecule type" value="Genomic_DNA"/>
</dbReference>
<evidence type="ECO:0000256" key="1">
    <source>
        <dbReference type="PROSITE-ProRule" id="PRU00723"/>
    </source>
</evidence>
<organism evidence="4 5">
    <name type="scientific">Coniella lustricola</name>
    <dbReference type="NCBI Taxonomy" id="2025994"/>
    <lineage>
        <taxon>Eukaryota</taxon>
        <taxon>Fungi</taxon>
        <taxon>Dikarya</taxon>
        <taxon>Ascomycota</taxon>
        <taxon>Pezizomycotina</taxon>
        <taxon>Sordariomycetes</taxon>
        <taxon>Sordariomycetidae</taxon>
        <taxon>Diaporthales</taxon>
        <taxon>Schizoparmaceae</taxon>
        <taxon>Coniella</taxon>
    </lineage>
</organism>
<gene>
    <name evidence="4" type="ORF">BD289DRAFT_288255</name>
</gene>
<feature type="region of interest" description="Disordered" evidence="2">
    <location>
        <begin position="293"/>
        <end position="315"/>
    </location>
</feature>
<reference evidence="4 5" key="1">
    <citation type="journal article" date="2018" name="Mycol. Prog.">
        <title>Coniella lustricola, a new species from submerged detritus.</title>
        <authorList>
            <person name="Raudabaugh D.B."/>
            <person name="Iturriaga T."/>
            <person name="Carver A."/>
            <person name="Mondo S."/>
            <person name="Pangilinan J."/>
            <person name="Lipzen A."/>
            <person name="He G."/>
            <person name="Amirebrahimi M."/>
            <person name="Grigoriev I.V."/>
            <person name="Miller A.N."/>
        </authorList>
    </citation>
    <scope>NUCLEOTIDE SEQUENCE [LARGE SCALE GENOMIC DNA]</scope>
    <source>
        <strain evidence="4 5">B22-T-1</strain>
    </source>
</reference>
<dbReference type="InParanoid" id="A0A2T3A5D8"/>
<protein>
    <recommendedName>
        <fullName evidence="3">C3H1-type domain-containing protein</fullName>
    </recommendedName>
</protein>
<dbReference type="Proteomes" id="UP000241462">
    <property type="component" value="Unassembled WGS sequence"/>
</dbReference>
<feature type="domain" description="C3H1-type" evidence="3">
    <location>
        <begin position="395"/>
        <end position="423"/>
    </location>
</feature>